<protein>
    <submittedName>
        <fullName evidence="2">Uncharacterized protein</fullName>
    </submittedName>
</protein>
<evidence type="ECO:0000313" key="2">
    <source>
        <dbReference type="EMBL" id="MBC8333776.1"/>
    </source>
</evidence>
<feature type="transmembrane region" description="Helical" evidence="1">
    <location>
        <begin position="6"/>
        <end position="24"/>
    </location>
</feature>
<evidence type="ECO:0000313" key="3">
    <source>
        <dbReference type="Proteomes" id="UP000614469"/>
    </source>
</evidence>
<accession>A0A8J6TDF4</accession>
<keyword evidence="1" id="KW-1133">Transmembrane helix</keyword>
<name>A0A8J6TDF4_9CHLR</name>
<sequence>MSESTLLIVFISFAVLLLIGAVFLRKLSVRDIFDDIPLSPKAGFNTSLEKSPFSAKNTTSLREKPAFKLDRKTINNIGKILGVIGAIMLFAPLPASLNNISIGIAFLGYLIAKATAPPKKKTSSTSQNSTAQKIRQLATKPEYQEAIKLLFSDIKNNELVTEEEKYQRSILYLQKKGIPQAEAKENLLLLTTLLNR</sequence>
<feature type="transmembrane region" description="Helical" evidence="1">
    <location>
        <begin position="74"/>
        <end position="93"/>
    </location>
</feature>
<reference evidence="2 3" key="1">
    <citation type="submission" date="2020-08" db="EMBL/GenBank/DDBJ databases">
        <title>Bridging the membrane lipid divide: bacteria of the FCB group superphylum have the potential to synthesize archaeal ether lipids.</title>
        <authorList>
            <person name="Villanueva L."/>
            <person name="Von Meijenfeldt F.A.B."/>
            <person name="Westbye A.B."/>
            <person name="Yadav S."/>
            <person name="Hopmans E.C."/>
            <person name="Dutilh B.E."/>
            <person name="Sinninghe Damste J.S."/>
        </authorList>
    </citation>
    <scope>NUCLEOTIDE SEQUENCE [LARGE SCALE GENOMIC DNA]</scope>
    <source>
        <strain evidence="2">NIOZ-UU36</strain>
    </source>
</reference>
<proteinExistence type="predicted"/>
<evidence type="ECO:0000256" key="1">
    <source>
        <dbReference type="SAM" id="Phobius"/>
    </source>
</evidence>
<organism evidence="2 3">
    <name type="scientific">Candidatus Desulfolinea nitratireducens</name>
    <dbReference type="NCBI Taxonomy" id="2841698"/>
    <lineage>
        <taxon>Bacteria</taxon>
        <taxon>Bacillati</taxon>
        <taxon>Chloroflexota</taxon>
        <taxon>Anaerolineae</taxon>
        <taxon>Anaerolineales</taxon>
        <taxon>Anaerolineales incertae sedis</taxon>
        <taxon>Candidatus Desulfolinea</taxon>
    </lineage>
</organism>
<keyword evidence="1" id="KW-0812">Transmembrane</keyword>
<comment type="caution">
    <text evidence="2">The sequence shown here is derived from an EMBL/GenBank/DDBJ whole genome shotgun (WGS) entry which is preliminary data.</text>
</comment>
<gene>
    <name evidence="2" type="ORF">H8E29_00785</name>
</gene>
<keyword evidence="1" id="KW-0472">Membrane</keyword>
<dbReference type="Proteomes" id="UP000614469">
    <property type="component" value="Unassembled WGS sequence"/>
</dbReference>
<dbReference type="EMBL" id="JACNJN010000026">
    <property type="protein sequence ID" value="MBC8333776.1"/>
    <property type="molecule type" value="Genomic_DNA"/>
</dbReference>
<dbReference type="AlphaFoldDB" id="A0A8J6TDF4"/>